<dbReference type="EMBL" id="LSMT01000017">
    <property type="protein sequence ID" value="PFX32948.1"/>
    <property type="molecule type" value="Genomic_DNA"/>
</dbReference>
<protein>
    <submittedName>
        <fullName evidence="2">Uncharacterized protein</fullName>
    </submittedName>
</protein>
<feature type="compositionally biased region" description="Acidic residues" evidence="1">
    <location>
        <begin position="179"/>
        <end position="197"/>
    </location>
</feature>
<sequence length="240" mass="26996">MKRYRWTSIAKRLCTQITKATGAIKQLVKEYTKQNVDTLDCKYPSTISVEDQLNIDSPLWLVLNDDIQSHSTVPYCLKKQLIDLVHVRKKMPRGNSQHQRTNGPNAQSFRGKLKVLDAWSKELIEQKDSERARALLATACTKMDELSVFTHYLHGLFSGGAGGHKECEAQFDLGSFPEVDSDDDDEEVQKDDDDNTDEADVVQQLGQSEIFEDLCSVLYAEYGSDSASDSDSSDFDTEIS</sequence>
<keyword evidence="3" id="KW-1185">Reference proteome</keyword>
<dbReference type="Proteomes" id="UP000225706">
    <property type="component" value="Unassembled WGS sequence"/>
</dbReference>
<dbReference type="AlphaFoldDB" id="A0A2B4SWP4"/>
<proteinExistence type="predicted"/>
<name>A0A2B4SWP4_STYPI</name>
<reference evidence="3" key="1">
    <citation type="journal article" date="2017" name="bioRxiv">
        <title>Comparative analysis of the genomes of Stylophora pistillata and Acropora digitifera provides evidence for extensive differences between species of corals.</title>
        <authorList>
            <person name="Voolstra C.R."/>
            <person name="Li Y."/>
            <person name="Liew Y.J."/>
            <person name="Baumgarten S."/>
            <person name="Zoccola D."/>
            <person name="Flot J.-F."/>
            <person name="Tambutte S."/>
            <person name="Allemand D."/>
            <person name="Aranda M."/>
        </authorList>
    </citation>
    <scope>NUCLEOTIDE SEQUENCE [LARGE SCALE GENOMIC DNA]</scope>
</reference>
<evidence type="ECO:0000256" key="1">
    <source>
        <dbReference type="SAM" id="MobiDB-lite"/>
    </source>
</evidence>
<evidence type="ECO:0000313" key="2">
    <source>
        <dbReference type="EMBL" id="PFX32948.1"/>
    </source>
</evidence>
<accession>A0A2B4SWP4</accession>
<gene>
    <name evidence="2" type="ORF">AWC38_SpisGene2240</name>
</gene>
<evidence type="ECO:0000313" key="3">
    <source>
        <dbReference type="Proteomes" id="UP000225706"/>
    </source>
</evidence>
<feature type="region of interest" description="Disordered" evidence="1">
    <location>
        <begin position="175"/>
        <end position="197"/>
    </location>
</feature>
<organism evidence="2 3">
    <name type="scientific">Stylophora pistillata</name>
    <name type="common">Smooth cauliflower coral</name>
    <dbReference type="NCBI Taxonomy" id="50429"/>
    <lineage>
        <taxon>Eukaryota</taxon>
        <taxon>Metazoa</taxon>
        <taxon>Cnidaria</taxon>
        <taxon>Anthozoa</taxon>
        <taxon>Hexacorallia</taxon>
        <taxon>Scleractinia</taxon>
        <taxon>Astrocoeniina</taxon>
        <taxon>Pocilloporidae</taxon>
        <taxon>Stylophora</taxon>
    </lineage>
</organism>
<comment type="caution">
    <text evidence="2">The sequence shown here is derived from an EMBL/GenBank/DDBJ whole genome shotgun (WGS) entry which is preliminary data.</text>
</comment>